<dbReference type="InterPro" id="IPR001031">
    <property type="entry name" value="Thioesterase"/>
</dbReference>
<dbReference type="InterPro" id="IPR012223">
    <property type="entry name" value="TEII"/>
</dbReference>
<evidence type="ECO:0000313" key="3">
    <source>
        <dbReference type="EMBL" id="EFL28223.1"/>
    </source>
</evidence>
<dbReference type="Proteomes" id="UP000003963">
    <property type="component" value="Unassembled WGS sequence"/>
</dbReference>
<protein>
    <submittedName>
        <fullName evidence="3">Probable cadicidin biosynthesis thioesterase</fullName>
    </submittedName>
</protein>
<comment type="similarity">
    <text evidence="1">Belongs to the thioesterase family.</text>
</comment>
<dbReference type="PANTHER" id="PTHR11487:SF0">
    <property type="entry name" value="S-ACYL FATTY ACID SYNTHASE THIOESTERASE, MEDIUM CHAIN"/>
    <property type="match status" value="1"/>
</dbReference>
<dbReference type="GO" id="GO:0008610">
    <property type="term" value="P:lipid biosynthetic process"/>
    <property type="evidence" value="ECO:0007669"/>
    <property type="project" value="TreeGrafter"/>
</dbReference>
<sequence length="268" mass="27648">MFPSPTTGWISGLRTAHPAPAARVVVFPHAGGDAQRYLTPLSRLPGDVDLLGITLPGRAERAAEPPAESVADVVRGVRGTLRRLPTVPTVFYGHSMGALLAVAVADAPGAAPHPGAVVVSCGLPGERAYPHPERLHTADGLDEIFALHGLPAGALDDPSLDPRARALAHDLALTRRALRAVRDVCLGVPLTALAGTDDPLVPGDTLSGWAAFTRAAHRGRLVDGGHFFPFSPTGADVLLEELTAALRAVGHDAGVRAGVTAPRTAARG</sequence>
<evidence type="ECO:0000259" key="2">
    <source>
        <dbReference type="Pfam" id="PF00975"/>
    </source>
</evidence>
<organism evidence="3 4">
    <name type="scientific">Streptomyces himastatinicus ATCC 53653</name>
    <dbReference type="NCBI Taxonomy" id="457427"/>
    <lineage>
        <taxon>Bacteria</taxon>
        <taxon>Bacillati</taxon>
        <taxon>Actinomycetota</taxon>
        <taxon>Actinomycetes</taxon>
        <taxon>Kitasatosporales</taxon>
        <taxon>Streptomycetaceae</taxon>
        <taxon>Streptomyces</taxon>
        <taxon>Streptomyces violaceusniger group</taxon>
    </lineage>
</organism>
<dbReference type="InterPro" id="IPR029058">
    <property type="entry name" value="AB_hydrolase_fold"/>
</dbReference>
<keyword evidence="4" id="KW-1185">Reference proteome</keyword>
<gene>
    <name evidence="3" type="ORF">SSOG_07937</name>
</gene>
<evidence type="ECO:0000313" key="4">
    <source>
        <dbReference type="Proteomes" id="UP000003963"/>
    </source>
</evidence>
<feature type="domain" description="Thioesterase" evidence="2">
    <location>
        <begin position="23"/>
        <end position="243"/>
    </location>
</feature>
<proteinExistence type="inferred from homology"/>
<accession>D9WRX9</accession>
<dbReference type="RefSeq" id="WP_009720021.1">
    <property type="nucleotide sequence ID" value="NZ_GG657754.1"/>
</dbReference>
<dbReference type="AlphaFoldDB" id="D9WRX9"/>
<name>D9WRX9_9ACTN</name>
<dbReference type="SUPFAM" id="SSF53474">
    <property type="entry name" value="alpha/beta-Hydrolases"/>
    <property type="match status" value="1"/>
</dbReference>
<dbReference type="HOGENOM" id="CLU_070456_1_1_11"/>
<dbReference type="EMBL" id="GG657754">
    <property type="protein sequence ID" value="EFL28223.1"/>
    <property type="molecule type" value="Genomic_DNA"/>
</dbReference>
<dbReference type="OrthoDB" id="8480037at2"/>
<dbReference type="PANTHER" id="PTHR11487">
    <property type="entry name" value="THIOESTERASE"/>
    <property type="match status" value="1"/>
</dbReference>
<dbReference type="Pfam" id="PF00975">
    <property type="entry name" value="Thioesterase"/>
    <property type="match status" value="1"/>
</dbReference>
<dbReference type="Gene3D" id="3.40.50.1820">
    <property type="entry name" value="alpha/beta hydrolase"/>
    <property type="match status" value="1"/>
</dbReference>
<evidence type="ECO:0000256" key="1">
    <source>
        <dbReference type="ARBA" id="ARBA00007169"/>
    </source>
</evidence>
<reference evidence="3 4" key="1">
    <citation type="submission" date="2009-02" db="EMBL/GenBank/DDBJ databases">
        <title>Annotation of Streptomyces hygroscopicus strain ATCC 53653.</title>
        <authorList>
            <consortium name="The Broad Institute Genome Sequencing Platform"/>
            <consortium name="Broad Institute Microbial Sequencing Center"/>
            <person name="Fischbach M."/>
            <person name="Godfrey P."/>
            <person name="Ward D."/>
            <person name="Young S."/>
            <person name="Zeng Q."/>
            <person name="Koehrsen M."/>
            <person name="Alvarado L."/>
            <person name="Berlin A.M."/>
            <person name="Bochicchio J."/>
            <person name="Borenstein D."/>
            <person name="Chapman S.B."/>
            <person name="Chen Z."/>
            <person name="Engels R."/>
            <person name="Freedman E."/>
            <person name="Gellesch M."/>
            <person name="Goldberg J."/>
            <person name="Griggs A."/>
            <person name="Gujja S."/>
            <person name="Heilman E.R."/>
            <person name="Heiman D.I."/>
            <person name="Hepburn T.A."/>
            <person name="Howarth C."/>
            <person name="Jen D."/>
            <person name="Larson L."/>
            <person name="Lewis B."/>
            <person name="Mehta T."/>
            <person name="Park D."/>
            <person name="Pearson M."/>
            <person name="Richards J."/>
            <person name="Roberts A."/>
            <person name="Saif S."/>
            <person name="Shea T.D."/>
            <person name="Shenoy N."/>
            <person name="Sisk P."/>
            <person name="Stolte C."/>
            <person name="Sykes S.N."/>
            <person name="Thomson T."/>
            <person name="Walk T."/>
            <person name="White J."/>
            <person name="Yandava C."/>
            <person name="Straight P."/>
            <person name="Clardy J."/>
            <person name="Hung D."/>
            <person name="Kolter R."/>
            <person name="Mekalanos J."/>
            <person name="Walker S."/>
            <person name="Walsh C.T."/>
            <person name="Wieland-Brown L.C."/>
            <person name="Haas B."/>
            <person name="Nusbaum C."/>
            <person name="Birren B."/>
        </authorList>
    </citation>
    <scope>NUCLEOTIDE SEQUENCE [LARGE SCALE GENOMIC DNA]</scope>
    <source>
        <strain evidence="3 4">ATCC 53653</strain>
    </source>
</reference>
<dbReference type="STRING" id="457427.SSOG_07937"/>